<feature type="transmembrane region" description="Helical" evidence="6">
    <location>
        <begin position="31"/>
        <end position="50"/>
    </location>
</feature>
<evidence type="ECO:0000313" key="10">
    <source>
        <dbReference type="Proteomes" id="UP000276061"/>
    </source>
</evidence>
<protein>
    <submittedName>
        <fullName evidence="7">MFS transporter</fullName>
    </submittedName>
</protein>
<name>A0A3N0FYA0_9GAMM</name>
<evidence type="ECO:0000313" key="7">
    <source>
        <dbReference type="EMBL" id="RNM05006.1"/>
    </source>
</evidence>
<sequence length="392" mass="40162">MPQLTDALKNSPLSRGLTDEPGQREQRATRVMFFLAGFATAVWAALVPFAKLNTAVDEGTLGLLLLCLGGGALVAMPVTGVLTTRFGCRKVIALAVLLFSLILPWLAVIPDTLLLAIALLMFGIGVGTTDCAMNVQAILVEKASGKAMMSGFHGFYSIGGIVGAGAMSGMMSLGLSPLAASLLSVLMVVLLLLTHLSGLLTYANPPEGPAFAIPRGAVLVLGLICFAVFLAEGTVLDWSAVFLTEHRGMPDTQGALGFACFAAAMTLGRLTGDRVVTALGSQPVVMLGASMAVAGLMLAVWVPLWPVALLGYALIGLGCSNIVPIMFSAIGRQTSMPQAAAVPAVTTLGYFGVLAGPASIGFIAHHSSLSAAFLVVAALLVLVGVSAKAVKV</sequence>
<dbReference type="SUPFAM" id="SSF103473">
    <property type="entry name" value="MFS general substrate transporter"/>
    <property type="match status" value="1"/>
</dbReference>
<dbReference type="InterPro" id="IPR036259">
    <property type="entry name" value="MFS_trans_sf"/>
</dbReference>
<feature type="transmembrane region" description="Helical" evidence="6">
    <location>
        <begin position="216"/>
        <end position="235"/>
    </location>
</feature>
<keyword evidence="4 6" id="KW-0472">Membrane</keyword>
<keyword evidence="9" id="KW-1185">Reference proteome</keyword>
<feature type="transmembrane region" description="Helical" evidence="6">
    <location>
        <begin position="181"/>
        <end position="204"/>
    </location>
</feature>
<feature type="transmembrane region" description="Helical" evidence="6">
    <location>
        <begin position="113"/>
        <end position="133"/>
    </location>
</feature>
<dbReference type="InterPro" id="IPR051788">
    <property type="entry name" value="MFS_Transporter"/>
</dbReference>
<keyword evidence="3 6" id="KW-1133">Transmembrane helix</keyword>
<feature type="transmembrane region" description="Helical" evidence="6">
    <location>
        <begin position="62"/>
        <end position="84"/>
    </location>
</feature>
<evidence type="ECO:0000256" key="4">
    <source>
        <dbReference type="ARBA" id="ARBA00023136"/>
    </source>
</evidence>
<feature type="transmembrane region" description="Helical" evidence="6">
    <location>
        <begin position="284"/>
        <end position="304"/>
    </location>
</feature>
<dbReference type="InterPro" id="IPR011701">
    <property type="entry name" value="MFS"/>
</dbReference>
<dbReference type="Gene3D" id="1.20.1250.20">
    <property type="entry name" value="MFS general substrate transporter like domains"/>
    <property type="match status" value="2"/>
</dbReference>
<dbReference type="EMBL" id="RJLR01000024">
    <property type="protein sequence ID" value="RNM05006.1"/>
    <property type="molecule type" value="Genomic_DNA"/>
</dbReference>
<feature type="transmembrane region" description="Helical" evidence="6">
    <location>
        <begin position="369"/>
        <end position="390"/>
    </location>
</feature>
<dbReference type="GO" id="GO:0022857">
    <property type="term" value="F:transmembrane transporter activity"/>
    <property type="evidence" value="ECO:0007669"/>
    <property type="project" value="InterPro"/>
</dbReference>
<evidence type="ECO:0000313" key="9">
    <source>
        <dbReference type="Proteomes" id="UP000271870"/>
    </source>
</evidence>
<feature type="transmembrane region" description="Helical" evidence="6">
    <location>
        <begin position="255"/>
        <end position="272"/>
    </location>
</feature>
<reference evidence="9 10" key="1">
    <citation type="submission" date="2018-11" db="EMBL/GenBank/DDBJ databases">
        <title>Characterization of surface water Dickeya isolates.</title>
        <authorList>
            <person name="Van Gijsegem F."/>
            <person name="Pedron J."/>
        </authorList>
    </citation>
    <scope>NUCLEOTIDE SEQUENCE [LARGE SCALE GENOMIC DNA]</scope>
    <source>
        <strain evidence="7 10">FVG1-MFV-O17</strain>
        <strain evidence="8 9">FVG10-MFV-A16</strain>
    </source>
</reference>
<dbReference type="GO" id="GO:0016020">
    <property type="term" value="C:membrane"/>
    <property type="evidence" value="ECO:0007669"/>
    <property type="project" value="UniProtKB-SubCell"/>
</dbReference>
<keyword evidence="2 6" id="KW-0812">Transmembrane</keyword>
<dbReference type="Proteomes" id="UP000276061">
    <property type="component" value="Unassembled WGS sequence"/>
</dbReference>
<evidence type="ECO:0000313" key="8">
    <source>
        <dbReference type="EMBL" id="RNM23695.1"/>
    </source>
</evidence>
<dbReference type="PANTHER" id="PTHR23514">
    <property type="entry name" value="BYPASS OF STOP CODON PROTEIN 6"/>
    <property type="match status" value="1"/>
</dbReference>
<feature type="transmembrane region" description="Helical" evidence="6">
    <location>
        <begin position="154"/>
        <end position="175"/>
    </location>
</feature>
<dbReference type="EMBL" id="RJLS01000010">
    <property type="protein sequence ID" value="RNM23695.1"/>
    <property type="molecule type" value="Genomic_DNA"/>
</dbReference>
<dbReference type="OrthoDB" id="9810941at2"/>
<evidence type="ECO:0000256" key="6">
    <source>
        <dbReference type="SAM" id="Phobius"/>
    </source>
</evidence>
<dbReference type="CDD" id="cd17393">
    <property type="entry name" value="MFS_MosC_like"/>
    <property type="match status" value="1"/>
</dbReference>
<gene>
    <name evidence="7" type="ORF">EF878_13525</name>
    <name evidence="8" type="ORF">EFS38_11080</name>
</gene>
<dbReference type="AlphaFoldDB" id="A0A3N0FYA0"/>
<dbReference type="PANTHER" id="PTHR23514:SF13">
    <property type="entry name" value="INNER MEMBRANE PROTEIN YBJJ"/>
    <property type="match status" value="1"/>
</dbReference>
<accession>A0A3N0FYA0</accession>
<evidence type="ECO:0000256" key="1">
    <source>
        <dbReference type="ARBA" id="ARBA00004141"/>
    </source>
</evidence>
<feature type="transmembrane region" description="Helical" evidence="6">
    <location>
        <begin position="310"/>
        <end position="330"/>
    </location>
</feature>
<feature type="region of interest" description="Disordered" evidence="5">
    <location>
        <begin position="1"/>
        <end position="24"/>
    </location>
</feature>
<evidence type="ECO:0000256" key="3">
    <source>
        <dbReference type="ARBA" id="ARBA00022989"/>
    </source>
</evidence>
<feature type="transmembrane region" description="Helical" evidence="6">
    <location>
        <begin position="342"/>
        <end position="363"/>
    </location>
</feature>
<comment type="subcellular location">
    <subcellularLocation>
        <location evidence="1">Membrane</location>
        <topology evidence="1">Multi-pass membrane protein</topology>
    </subcellularLocation>
</comment>
<organism evidence="7 10">
    <name type="scientific">Dickeya undicola</name>
    <dbReference type="NCBI Taxonomy" id="1577887"/>
    <lineage>
        <taxon>Bacteria</taxon>
        <taxon>Pseudomonadati</taxon>
        <taxon>Pseudomonadota</taxon>
        <taxon>Gammaproteobacteria</taxon>
        <taxon>Enterobacterales</taxon>
        <taxon>Pectobacteriaceae</taxon>
        <taxon>Dickeya</taxon>
    </lineage>
</organism>
<proteinExistence type="predicted"/>
<comment type="caution">
    <text evidence="7">The sequence shown here is derived from an EMBL/GenBank/DDBJ whole genome shotgun (WGS) entry which is preliminary data.</text>
</comment>
<feature type="transmembrane region" description="Helical" evidence="6">
    <location>
        <begin position="91"/>
        <end position="107"/>
    </location>
</feature>
<dbReference type="Pfam" id="PF07690">
    <property type="entry name" value="MFS_1"/>
    <property type="match status" value="1"/>
</dbReference>
<dbReference type="Proteomes" id="UP000271870">
    <property type="component" value="Unassembled WGS sequence"/>
</dbReference>
<dbReference type="RefSeq" id="WP_033568608.1">
    <property type="nucleotide sequence ID" value="NZ_JBPWOM010000045.1"/>
</dbReference>
<evidence type="ECO:0000256" key="2">
    <source>
        <dbReference type="ARBA" id="ARBA00022692"/>
    </source>
</evidence>
<evidence type="ECO:0000256" key="5">
    <source>
        <dbReference type="SAM" id="MobiDB-lite"/>
    </source>
</evidence>